<dbReference type="Pfam" id="PF00535">
    <property type="entry name" value="Glycos_transf_2"/>
    <property type="match status" value="1"/>
</dbReference>
<dbReference type="EMBL" id="JRYR02000002">
    <property type="protein sequence ID" value="OHX64241.1"/>
    <property type="molecule type" value="Genomic_DNA"/>
</dbReference>
<dbReference type="PANTHER" id="PTHR43179">
    <property type="entry name" value="RHAMNOSYLTRANSFERASE WBBL"/>
    <property type="match status" value="1"/>
</dbReference>
<evidence type="ECO:0000256" key="3">
    <source>
        <dbReference type="ARBA" id="ARBA00022679"/>
    </source>
</evidence>
<dbReference type="Proteomes" id="UP000179797">
    <property type="component" value="Unassembled WGS sequence"/>
</dbReference>
<dbReference type="SUPFAM" id="SSF53448">
    <property type="entry name" value="Nucleotide-diphospho-sugar transferases"/>
    <property type="match status" value="1"/>
</dbReference>
<evidence type="ECO:0000256" key="1">
    <source>
        <dbReference type="ARBA" id="ARBA00006739"/>
    </source>
</evidence>
<evidence type="ECO:0000259" key="5">
    <source>
        <dbReference type="Pfam" id="PF00535"/>
    </source>
</evidence>
<dbReference type="AlphaFoldDB" id="A0A1S1YT80"/>
<evidence type="ECO:0000256" key="2">
    <source>
        <dbReference type="ARBA" id="ARBA00022676"/>
    </source>
</evidence>
<feature type="domain" description="Glycosyltransferase 2-like" evidence="5">
    <location>
        <begin position="9"/>
        <end position="180"/>
    </location>
</feature>
<dbReference type="RefSeq" id="WP_052431900.1">
    <property type="nucleotide sequence ID" value="NZ_JRYR02000002.1"/>
</dbReference>
<keyword evidence="4" id="KW-0472">Membrane</keyword>
<feature type="transmembrane region" description="Helical" evidence="4">
    <location>
        <begin position="249"/>
        <end position="265"/>
    </location>
</feature>
<proteinExistence type="inferred from homology"/>
<dbReference type="Gene3D" id="3.90.550.10">
    <property type="entry name" value="Spore Coat Polysaccharide Biosynthesis Protein SpsA, Chain A"/>
    <property type="match status" value="1"/>
</dbReference>
<keyword evidence="4" id="KW-1133">Transmembrane helix</keyword>
<dbReference type="GO" id="GO:0016757">
    <property type="term" value="F:glycosyltransferase activity"/>
    <property type="evidence" value="ECO:0007669"/>
    <property type="project" value="UniProtKB-KW"/>
</dbReference>
<name>A0A1S1YT80_FLAPC</name>
<comment type="similarity">
    <text evidence="1">Belongs to the glycosyltransferase 2 family.</text>
</comment>
<sequence length="310" mass="35745">MKMQKGLISIITINFFNLEITLDMLRSIKTLNRNDLEVIVVELGSDHCDPSRYQEVLHDVVVIHNEENIGFSAGNNLGIEKATGEFLYLVNNDTELLETSIDPLVNALQDHTIGIVSPKIKYYDQKNIIQYAGYTLVSPITGRNATIGNLEVDEHQYDTSYETGYIHGAAMMTKREHIDKVGLMPLEFFLYYEELDWTASFHKHQLKSMFIGTAEIFHKESMSVGKDSPLKEYFIARNRIIFMKKSTRNLYFLLFISFCLLFSLPKRYVTLFFSSNKRNLIPPLLSGYRDALNYIKNPNTLEPDKGLQFR</sequence>
<gene>
    <name evidence="6" type="ORF">NH26_21810</name>
</gene>
<accession>A0A1S1YT80</accession>
<evidence type="ECO:0000313" key="7">
    <source>
        <dbReference type="Proteomes" id="UP000179797"/>
    </source>
</evidence>
<keyword evidence="2" id="KW-0328">Glycosyltransferase</keyword>
<reference evidence="6 7" key="1">
    <citation type="journal article" date="2012" name="Int. J. Syst. Evol. Microbiol.">
        <title>Flammeovirga pacifica sp. nov., isolated from deep-sea sediment.</title>
        <authorList>
            <person name="Xu H."/>
            <person name="Fu Y."/>
            <person name="Yang N."/>
            <person name="Ding Z."/>
            <person name="Lai Q."/>
            <person name="Zeng R."/>
        </authorList>
    </citation>
    <scope>NUCLEOTIDE SEQUENCE [LARGE SCALE GENOMIC DNA]</scope>
    <source>
        <strain evidence="7">DSM 24597 / LMG 26175 / WPAGA1</strain>
    </source>
</reference>
<organism evidence="6 7">
    <name type="scientific">Flammeovirga pacifica</name>
    <dbReference type="NCBI Taxonomy" id="915059"/>
    <lineage>
        <taxon>Bacteria</taxon>
        <taxon>Pseudomonadati</taxon>
        <taxon>Bacteroidota</taxon>
        <taxon>Cytophagia</taxon>
        <taxon>Cytophagales</taxon>
        <taxon>Flammeovirgaceae</taxon>
        <taxon>Flammeovirga</taxon>
    </lineage>
</organism>
<keyword evidence="7" id="KW-1185">Reference proteome</keyword>
<keyword evidence="4" id="KW-0812">Transmembrane</keyword>
<comment type="caution">
    <text evidence="6">The sequence shown here is derived from an EMBL/GenBank/DDBJ whole genome shotgun (WGS) entry which is preliminary data.</text>
</comment>
<dbReference type="STRING" id="915059.NH26_21810"/>
<dbReference type="PANTHER" id="PTHR43179:SF12">
    <property type="entry name" value="GALACTOFURANOSYLTRANSFERASE GLFT2"/>
    <property type="match status" value="1"/>
</dbReference>
<dbReference type="InterPro" id="IPR029044">
    <property type="entry name" value="Nucleotide-diphossugar_trans"/>
</dbReference>
<dbReference type="InterPro" id="IPR001173">
    <property type="entry name" value="Glyco_trans_2-like"/>
</dbReference>
<evidence type="ECO:0000256" key="4">
    <source>
        <dbReference type="SAM" id="Phobius"/>
    </source>
</evidence>
<keyword evidence="3" id="KW-0808">Transferase</keyword>
<protein>
    <recommendedName>
        <fullName evidence="5">Glycosyltransferase 2-like domain-containing protein</fullName>
    </recommendedName>
</protein>
<evidence type="ECO:0000313" key="6">
    <source>
        <dbReference type="EMBL" id="OHX64241.1"/>
    </source>
</evidence>